<organism evidence="1">
    <name type="scientific">Solanum lycopersicum</name>
    <name type="common">Tomato</name>
    <name type="synonym">Lycopersicon esculentum</name>
    <dbReference type="NCBI Taxonomy" id="4081"/>
    <lineage>
        <taxon>Eukaryota</taxon>
        <taxon>Viridiplantae</taxon>
        <taxon>Streptophyta</taxon>
        <taxon>Embryophyta</taxon>
        <taxon>Tracheophyta</taxon>
        <taxon>Spermatophyta</taxon>
        <taxon>Magnoliopsida</taxon>
        <taxon>eudicotyledons</taxon>
        <taxon>Gunneridae</taxon>
        <taxon>Pentapetalae</taxon>
        <taxon>asterids</taxon>
        <taxon>lamiids</taxon>
        <taxon>Solanales</taxon>
        <taxon>Solanaceae</taxon>
        <taxon>Solanoideae</taxon>
        <taxon>Solaneae</taxon>
        <taxon>Solanum</taxon>
        <taxon>Solanum subgen. Lycopersicon</taxon>
    </lineage>
</organism>
<accession>A0A3Q7HZL6</accession>
<evidence type="ECO:0000313" key="2">
    <source>
        <dbReference type="Proteomes" id="UP000004994"/>
    </source>
</evidence>
<name>A0A3Q7HZL6_SOLLC</name>
<dbReference type="EnsemblPlants" id="Solyc09g010095.1.1">
    <property type="protein sequence ID" value="Solyc09g010095.1.1"/>
    <property type="gene ID" value="Solyc09g010095.1"/>
</dbReference>
<dbReference type="InParanoid" id="A0A3Q7HZL6"/>
<reference evidence="1" key="1">
    <citation type="journal article" date="2012" name="Nature">
        <title>The tomato genome sequence provides insights into fleshy fruit evolution.</title>
        <authorList>
            <consortium name="Tomato Genome Consortium"/>
        </authorList>
    </citation>
    <scope>NUCLEOTIDE SEQUENCE [LARGE SCALE GENOMIC DNA]</scope>
    <source>
        <strain evidence="1">cv. Heinz 1706</strain>
    </source>
</reference>
<protein>
    <submittedName>
        <fullName evidence="1">Uncharacterized protein</fullName>
    </submittedName>
</protein>
<evidence type="ECO:0000313" key="1">
    <source>
        <dbReference type="EnsemblPlants" id="Solyc09g010095.1.1"/>
    </source>
</evidence>
<dbReference type="AlphaFoldDB" id="A0A3Q7HZL6"/>
<dbReference type="Gramene" id="Solyc09g010095.1.1">
    <property type="protein sequence ID" value="Solyc09g010095.1.1"/>
    <property type="gene ID" value="Solyc09g010095.1"/>
</dbReference>
<dbReference type="Proteomes" id="UP000004994">
    <property type="component" value="Chromosome 9"/>
</dbReference>
<reference evidence="1" key="2">
    <citation type="submission" date="2019-01" db="UniProtKB">
        <authorList>
            <consortium name="EnsemblPlants"/>
        </authorList>
    </citation>
    <scope>IDENTIFICATION</scope>
    <source>
        <strain evidence="1">cv. Heinz 1706</strain>
    </source>
</reference>
<keyword evidence="2" id="KW-1185">Reference proteome</keyword>
<proteinExistence type="predicted"/>
<sequence>MDLQFGPIQISSAQPAICSVYDAWIDQNAIGYALISLKDDLDKNLSDLLIHFGNSIYGKNDESIRCARILPLLRIGVCPLFFCLVKHLEYSVVHESTCISSIAPTPGPGLKTTSLFFSRIRTIVSLTVVTSEPSIVCCRKLIGLYTAPYLIFRRNWIL</sequence>